<evidence type="ECO:0000313" key="4">
    <source>
        <dbReference type="Proteomes" id="UP001597110"/>
    </source>
</evidence>
<dbReference type="Proteomes" id="UP001597110">
    <property type="component" value="Unassembled WGS sequence"/>
</dbReference>
<comment type="caution">
    <text evidence="3">The sequence shown here is derived from an EMBL/GenBank/DDBJ whole genome shotgun (WGS) entry which is preliminary data.</text>
</comment>
<protein>
    <submittedName>
        <fullName evidence="3">DUF2157 domain-containing protein</fullName>
    </submittedName>
</protein>
<accession>A0ABW2Y9C7</accession>
<feature type="transmembrane region" description="Helical" evidence="1">
    <location>
        <begin position="181"/>
        <end position="200"/>
    </location>
</feature>
<keyword evidence="1" id="KW-0472">Membrane</keyword>
<keyword evidence="1" id="KW-1133">Transmembrane helix</keyword>
<feature type="domain" description="DUF2157" evidence="2">
    <location>
        <begin position="20"/>
        <end position="160"/>
    </location>
</feature>
<feature type="transmembrane region" description="Helical" evidence="1">
    <location>
        <begin position="85"/>
        <end position="103"/>
    </location>
</feature>
<name>A0ABW2Y9C7_9GAMM</name>
<evidence type="ECO:0000256" key="1">
    <source>
        <dbReference type="SAM" id="Phobius"/>
    </source>
</evidence>
<reference evidence="4" key="1">
    <citation type="journal article" date="2019" name="Int. J. Syst. Evol. Microbiol.">
        <title>The Global Catalogue of Microorganisms (GCM) 10K type strain sequencing project: providing services to taxonomists for standard genome sequencing and annotation.</title>
        <authorList>
            <consortium name="The Broad Institute Genomics Platform"/>
            <consortium name="The Broad Institute Genome Sequencing Center for Infectious Disease"/>
            <person name="Wu L."/>
            <person name="Ma J."/>
        </authorList>
    </citation>
    <scope>NUCLEOTIDE SEQUENCE [LARGE SCALE GENOMIC DNA]</scope>
    <source>
        <strain evidence="4">CCUG 55585</strain>
    </source>
</reference>
<evidence type="ECO:0000259" key="2">
    <source>
        <dbReference type="Pfam" id="PF09925"/>
    </source>
</evidence>
<dbReference type="RefSeq" id="WP_386822599.1">
    <property type="nucleotide sequence ID" value="NZ_JBHTIF010000001.1"/>
</dbReference>
<proteinExistence type="predicted"/>
<evidence type="ECO:0000313" key="3">
    <source>
        <dbReference type="EMBL" id="MFD0724972.1"/>
    </source>
</evidence>
<keyword evidence="4" id="KW-1185">Reference proteome</keyword>
<feature type="transmembrane region" description="Helical" evidence="1">
    <location>
        <begin position="110"/>
        <end position="130"/>
    </location>
</feature>
<gene>
    <name evidence="3" type="ORF">ACFQ0E_05085</name>
</gene>
<dbReference type="EMBL" id="JBHTIF010000001">
    <property type="protein sequence ID" value="MFD0724972.1"/>
    <property type="molecule type" value="Genomic_DNA"/>
</dbReference>
<dbReference type="InterPro" id="IPR018677">
    <property type="entry name" value="DUF2157"/>
</dbReference>
<feature type="transmembrane region" description="Helical" evidence="1">
    <location>
        <begin position="242"/>
        <end position="260"/>
    </location>
</feature>
<feature type="transmembrane region" description="Helical" evidence="1">
    <location>
        <begin position="267"/>
        <end position="288"/>
    </location>
</feature>
<feature type="transmembrane region" description="Helical" evidence="1">
    <location>
        <begin position="294"/>
        <end position="315"/>
    </location>
</feature>
<organism evidence="3 4">
    <name type="scientific">Lysobacter brunescens</name>
    <dbReference type="NCBI Taxonomy" id="262323"/>
    <lineage>
        <taxon>Bacteria</taxon>
        <taxon>Pseudomonadati</taxon>
        <taxon>Pseudomonadota</taxon>
        <taxon>Gammaproteobacteria</taxon>
        <taxon>Lysobacterales</taxon>
        <taxon>Lysobacteraceae</taxon>
        <taxon>Lysobacter</taxon>
    </lineage>
</organism>
<feature type="transmembrane region" description="Helical" evidence="1">
    <location>
        <begin position="53"/>
        <end position="73"/>
    </location>
</feature>
<sequence length="324" mass="34681">MHDAAGWRDEAATRSLLRGWRRAAAIDAATSARAHAALGGDPSAAQWRGFLDLLGLWLGVALLAAGAICFIAANWDEMGKFLRLYGLQALLVAAVIGAARLGLSRLAGQAVLWLAMVLLGGLLALIGQTYQTGADTWELFALWAALSLPWVLAGRHAALWLTWALLLNVALTLWLDVAGHLSQDVALGLLNALLLLAWELAGTRWPEFSGHIGRRLLAFAMIASLSFAAMDDIFGRDRGLHVGLLCWLAMTLVAGLCFLHPRRDLPVLAMLMLGVIAVVTSALAEFVFSGKETAFEMLALAMAVLVQATAAAFVLRRLAREEAA</sequence>
<feature type="transmembrane region" description="Helical" evidence="1">
    <location>
        <begin position="158"/>
        <end position="175"/>
    </location>
</feature>
<keyword evidence="1" id="KW-0812">Transmembrane</keyword>
<dbReference type="Pfam" id="PF09925">
    <property type="entry name" value="DUF2157"/>
    <property type="match status" value="1"/>
</dbReference>